<evidence type="ECO:0000313" key="2">
    <source>
        <dbReference type="EMBL" id="KAK3096906.1"/>
    </source>
</evidence>
<dbReference type="AlphaFoldDB" id="A0AA88Y330"/>
<evidence type="ECO:0000313" key="3">
    <source>
        <dbReference type="Proteomes" id="UP001186944"/>
    </source>
</evidence>
<comment type="similarity">
    <text evidence="1">Belongs to the cornifelin family.</text>
</comment>
<organism evidence="2 3">
    <name type="scientific">Pinctada imbricata</name>
    <name type="common">Atlantic pearl-oyster</name>
    <name type="synonym">Pinctada martensii</name>
    <dbReference type="NCBI Taxonomy" id="66713"/>
    <lineage>
        <taxon>Eukaryota</taxon>
        <taxon>Metazoa</taxon>
        <taxon>Spiralia</taxon>
        <taxon>Lophotrochozoa</taxon>
        <taxon>Mollusca</taxon>
        <taxon>Bivalvia</taxon>
        <taxon>Autobranchia</taxon>
        <taxon>Pteriomorphia</taxon>
        <taxon>Pterioida</taxon>
        <taxon>Pterioidea</taxon>
        <taxon>Pteriidae</taxon>
        <taxon>Pinctada</taxon>
    </lineage>
</organism>
<dbReference type="Proteomes" id="UP001186944">
    <property type="component" value="Unassembled WGS sequence"/>
</dbReference>
<protein>
    <submittedName>
        <fullName evidence="2">Uncharacterized protein</fullName>
    </submittedName>
</protein>
<dbReference type="EMBL" id="VSWD01000007">
    <property type="protein sequence ID" value="KAK3096906.1"/>
    <property type="molecule type" value="Genomic_DNA"/>
</dbReference>
<comment type="caution">
    <text evidence="2">The sequence shown here is derived from an EMBL/GenBank/DDBJ whole genome shotgun (WGS) entry which is preliminary data.</text>
</comment>
<gene>
    <name evidence="2" type="ORF">FSP39_004622</name>
</gene>
<dbReference type="NCBIfam" id="TIGR01571">
    <property type="entry name" value="A_thal_Cys_rich"/>
    <property type="match status" value="1"/>
</dbReference>
<name>A0AA88Y330_PINIB</name>
<proteinExistence type="inferred from homology"/>
<sequence>MAMETTVILKQPTSMDNPLVACSVHGHRNWSTSLLGCFDDIVSCIKGFFCLPCVICGIASRTGECCCMPFVVNGGLVAMRARIRTIGGIRVGLIIQRYHASSLF</sequence>
<dbReference type="InterPro" id="IPR006461">
    <property type="entry name" value="PLAC_motif_containing"/>
</dbReference>
<reference evidence="2" key="1">
    <citation type="submission" date="2019-08" db="EMBL/GenBank/DDBJ databases">
        <title>The improved chromosome-level genome for the pearl oyster Pinctada fucata martensii using PacBio sequencing and Hi-C.</title>
        <authorList>
            <person name="Zheng Z."/>
        </authorList>
    </citation>
    <scope>NUCLEOTIDE SEQUENCE</scope>
    <source>
        <strain evidence="2">ZZ-2019</strain>
        <tissue evidence="2">Adductor muscle</tissue>
    </source>
</reference>
<evidence type="ECO:0000256" key="1">
    <source>
        <dbReference type="ARBA" id="ARBA00009024"/>
    </source>
</evidence>
<keyword evidence="3" id="KW-1185">Reference proteome</keyword>
<accession>A0AA88Y330</accession>